<dbReference type="Gene3D" id="1.10.510.10">
    <property type="entry name" value="Transferase(Phosphotransferase) domain 1"/>
    <property type="match status" value="1"/>
</dbReference>
<dbReference type="PROSITE" id="PS50011">
    <property type="entry name" value="PROTEIN_KINASE_DOM"/>
    <property type="match status" value="1"/>
</dbReference>
<feature type="binding site" evidence="6">
    <location>
        <position position="82"/>
    </location>
    <ligand>
        <name>ATP</name>
        <dbReference type="ChEBI" id="CHEBI:30616"/>
    </ligand>
</feature>
<dbReference type="SMART" id="SM00220">
    <property type="entry name" value="S_TKc"/>
    <property type="match status" value="1"/>
</dbReference>
<dbReference type="Pfam" id="PF00069">
    <property type="entry name" value="Pkinase"/>
    <property type="match status" value="1"/>
</dbReference>
<protein>
    <recommendedName>
        <fullName evidence="8">Protein kinase domain-containing protein</fullName>
    </recommendedName>
</protein>
<dbReference type="Gene3D" id="3.30.200.20">
    <property type="entry name" value="Phosphorylase Kinase, domain 1"/>
    <property type="match status" value="1"/>
</dbReference>
<feature type="compositionally biased region" description="Basic and acidic residues" evidence="7">
    <location>
        <begin position="15"/>
        <end position="27"/>
    </location>
</feature>
<evidence type="ECO:0000256" key="1">
    <source>
        <dbReference type="ARBA" id="ARBA00022527"/>
    </source>
</evidence>
<proteinExistence type="predicted"/>
<keyword evidence="3 6" id="KW-0547">Nucleotide-binding</keyword>
<dbReference type="Proteomes" id="UP001470230">
    <property type="component" value="Unassembled WGS sequence"/>
</dbReference>
<dbReference type="InterPro" id="IPR000719">
    <property type="entry name" value="Prot_kinase_dom"/>
</dbReference>
<accession>A0ABR2J1W8</accession>
<evidence type="ECO:0000256" key="3">
    <source>
        <dbReference type="ARBA" id="ARBA00022741"/>
    </source>
</evidence>
<dbReference type="PROSITE" id="PS00107">
    <property type="entry name" value="PROTEIN_KINASE_ATP"/>
    <property type="match status" value="1"/>
</dbReference>
<keyword evidence="10" id="KW-1185">Reference proteome</keyword>
<dbReference type="InterPro" id="IPR017441">
    <property type="entry name" value="Protein_kinase_ATP_BS"/>
</dbReference>
<organism evidence="9 10">
    <name type="scientific">Tritrichomonas musculus</name>
    <dbReference type="NCBI Taxonomy" id="1915356"/>
    <lineage>
        <taxon>Eukaryota</taxon>
        <taxon>Metamonada</taxon>
        <taxon>Parabasalia</taxon>
        <taxon>Tritrichomonadida</taxon>
        <taxon>Tritrichomonadidae</taxon>
        <taxon>Tritrichomonas</taxon>
    </lineage>
</organism>
<keyword evidence="1" id="KW-0723">Serine/threonine-protein kinase</keyword>
<feature type="domain" description="Protein kinase" evidence="8">
    <location>
        <begin position="48"/>
        <end position="393"/>
    </location>
</feature>
<dbReference type="InterPro" id="IPR011009">
    <property type="entry name" value="Kinase-like_dom_sf"/>
</dbReference>
<keyword evidence="2" id="KW-0808">Transferase</keyword>
<evidence type="ECO:0000259" key="8">
    <source>
        <dbReference type="PROSITE" id="PS50011"/>
    </source>
</evidence>
<dbReference type="SUPFAM" id="SSF56112">
    <property type="entry name" value="Protein kinase-like (PK-like)"/>
    <property type="match status" value="1"/>
</dbReference>
<evidence type="ECO:0000313" key="9">
    <source>
        <dbReference type="EMBL" id="KAK8871891.1"/>
    </source>
</evidence>
<dbReference type="PANTHER" id="PTHR24058:SF17">
    <property type="entry name" value="HOMEODOMAIN INTERACTING PROTEIN KINASE, ISOFORM D"/>
    <property type="match status" value="1"/>
</dbReference>
<dbReference type="EMBL" id="JAPFFF010000013">
    <property type="protein sequence ID" value="KAK8871891.1"/>
    <property type="molecule type" value="Genomic_DNA"/>
</dbReference>
<evidence type="ECO:0000256" key="2">
    <source>
        <dbReference type="ARBA" id="ARBA00022679"/>
    </source>
</evidence>
<dbReference type="InterPro" id="IPR050494">
    <property type="entry name" value="Ser_Thr_dual-spec_kinase"/>
</dbReference>
<keyword evidence="4" id="KW-0418">Kinase</keyword>
<keyword evidence="5 6" id="KW-0067">ATP-binding</keyword>
<comment type="caution">
    <text evidence="9">The sequence shown here is derived from an EMBL/GenBank/DDBJ whole genome shotgun (WGS) entry which is preliminary data.</text>
</comment>
<dbReference type="PANTHER" id="PTHR24058">
    <property type="entry name" value="DUAL SPECIFICITY PROTEIN KINASE"/>
    <property type="match status" value="1"/>
</dbReference>
<reference evidence="9 10" key="1">
    <citation type="submission" date="2024-04" db="EMBL/GenBank/DDBJ databases">
        <title>Tritrichomonas musculus Genome.</title>
        <authorList>
            <person name="Alves-Ferreira E."/>
            <person name="Grigg M."/>
            <person name="Lorenzi H."/>
            <person name="Galac M."/>
        </authorList>
    </citation>
    <scope>NUCLEOTIDE SEQUENCE [LARGE SCALE GENOMIC DNA]</scope>
    <source>
        <strain evidence="9 10">EAF2021</strain>
    </source>
</reference>
<sequence>MTNDSLHMPGPPLVEPHEPMKNDGRDNANNELIVYQGMKIITSKNHCYRADQNLGKGASGSVFKVTRLTPDDFKEIGTFALKISQSDFQSVHRLEYECKVLEFLKKNCGHVDKSCFFHYEETFLYFGHRCLVMEYLDKSLYDLLTENNNIGFDLGFIQKVMKSVLQTLAVFDQLQIIHCDIKPENILRCIKNKDEFKIIDFGLCSLVDEPTNHHIQSRYYRAPEVVLDMPFSCKADIWSAGCVAAEMFFGVPIFPANCEVHLIYLIDRMVGPFQNSFIQNIDNPGQLFTRDYKLKSVLKLNQYATESFEEGHSCFIFKSFKDNAMSYRGATDINISFEMDTDGNSLNFQQLTYGLSEKEINDRVLFIDFVLQMLHIDPDLRPSPDILLEHPFMLADFH</sequence>
<evidence type="ECO:0000256" key="6">
    <source>
        <dbReference type="PROSITE-ProRule" id="PRU10141"/>
    </source>
</evidence>
<name>A0ABR2J1W8_9EUKA</name>
<evidence type="ECO:0000313" key="10">
    <source>
        <dbReference type="Proteomes" id="UP001470230"/>
    </source>
</evidence>
<evidence type="ECO:0000256" key="7">
    <source>
        <dbReference type="SAM" id="MobiDB-lite"/>
    </source>
</evidence>
<gene>
    <name evidence="9" type="ORF">M9Y10_007637</name>
</gene>
<evidence type="ECO:0000256" key="5">
    <source>
        <dbReference type="ARBA" id="ARBA00022840"/>
    </source>
</evidence>
<feature type="region of interest" description="Disordered" evidence="7">
    <location>
        <begin position="1"/>
        <end position="27"/>
    </location>
</feature>
<evidence type="ECO:0000256" key="4">
    <source>
        <dbReference type="ARBA" id="ARBA00022777"/>
    </source>
</evidence>